<dbReference type="InterPro" id="IPR000504">
    <property type="entry name" value="RRM_dom"/>
</dbReference>
<keyword evidence="8 13" id="KW-0175">Coiled coil</keyword>
<dbReference type="Gene3D" id="3.30.70.330">
    <property type="match status" value="1"/>
</dbReference>
<keyword evidence="7" id="KW-0805">Transcription regulation</keyword>
<dbReference type="GO" id="GO:0000956">
    <property type="term" value="P:nuclear-transcribed mRNA catabolic process"/>
    <property type="evidence" value="ECO:0007669"/>
    <property type="project" value="UniProtKB-ARBA"/>
</dbReference>
<accession>A0A6A6VGU7</accession>
<evidence type="ECO:0000256" key="6">
    <source>
        <dbReference type="ARBA" id="ARBA00022884"/>
    </source>
</evidence>
<feature type="coiled-coil region" evidence="13">
    <location>
        <begin position="79"/>
        <end position="112"/>
    </location>
</feature>
<evidence type="ECO:0000313" key="18">
    <source>
        <dbReference type="EMBL" id="KAF2749838.1"/>
    </source>
</evidence>
<feature type="region of interest" description="Disordered" evidence="14">
    <location>
        <begin position="253"/>
        <end position="397"/>
    </location>
</feature>
<dbReference type="PANTHER" id="PTHR12603">
    <property type="entry name" value="CCR4-NOT TRANSCRIPTION COMPLEX RELATED"/>
    <property type="match status" value="1"/>
</dbReference>
<keyword evidence="2" id="KW-0678">Repressor</keyword>
<keyword evidence="10" id="KW-0539">Nucleus</keyword>
<dbReference type="GO" id="GO:0030015">
    <property type="term" value="C:CCR4-NOT core complex"/>
    <property type="evidence" value="ECO:0007669"/>
    <property type="project" value="UniProtKB-ARBA"/>
</dbReference>
<dbReference type="SMART" id="SM00361">
    <property type="entry name" value="RRM_1"/>
    <property type="match status" value="1"/>
</dbReference>
<dbReference type="InterPro" id="IPR003954">
    <property type="entry name" value="RRM_euk-type"/>
</dbReference>
<evidence type="ECO:0000256" key="9">
    <source>
        <dbReference type="ARBA" id="ARBA00023163"/>
    </source>
</evidence>
<dbReference type="OrthoDB" id="1923159at2759"/>
<evidence type="ECO:0000256" key="2">
    <source>
        <dbReference type="ARBA" id="ARBA00022491"/>
    </source>
</evidence>
<dbReference type="SUPFAM" id="SSF54928">
    <property type="entry name" value="RNA-binding domain, RBD"/>
    <property type="match status" value="1"/>
</dbReference>
<feature type="compositionally biased region" description="Basic and acidic residues" evidence="14">
    <location>
        <begin position="339"/>
        <end position="374"/>
    </location>
</feature>
<organism evidence="18 19">
    <name type="scientific">Sporormia fimetaria CBS 119925</name>
    <dbReference type="NCBI Taxonomy" id="1340428"/>
    <lineage>
        <taxon>Eukaryota</taxon>
        <taxon>Fungi</taxon>
        <taxon>Dikarya</taxon>
        <taxon>Ascomycota</taxon>
        <taxon>Pezizomycotina</taxon>
        <taxon>Dothideomycetes</taxon>
        <taxon>Pleosporomycetidae</taxon>
        <taxon>Pleosporales</taxon>
        <taxon>Sporormiaceae</taxon>
        <taxon>Sporormia</taxon>
    </lineage>
</organism>
<dbReference type="InterPro" id="IPR035979">
    <property type="entry name" value="RBD_domain_sf"/>
</dbReference>
<dbReference type="PANTHER" id="PTHR12603:SF0">
    <property type="entry name" value="CCR4-NOT TRANSCRIPTION COMPLEX SUBUNIT 4"/>
    <property type="match status" value="1"/>
</dbReference>
<reference evidence="18" key="1">
    <citation type="journal article" date="2020" name="Stud. Mycol.">
        <title>101 Dothideomycetes genomes: a test case for predicting lifestyles and emergence of pathogens.</title>
        <authorList>
            <person name="Haridas S."/>
            <person name="Albert R."/>
            <person name="Binder M."/>
            <person name="Bloem J."/>
            <person name="Labutti K."/>
            <person name="Salamov A."/>
            <person name="Andreopoulos B."/>
            <person name="Baker S."/>
            <person name="Barry K."/>
            <person name="Bills G."/>
            <person name="Bluhm B."/>
            <person name="Cannon C."/>
            <person name="Castanera R."/>
            <person name="Culley D."/>
            <person name="Daum C."/>
            <person name="Ezra D."/>
            <person name="Gonzalez J."/>
            <person name="Henrissat B."/>
            <person name="Kuo A."/>
            <person name="Liang C."/>
            <person name="Lipzen A."/>
            <person name="Lutzoni F."/>
            <person name="Magnuson J."/>
            <person name="Mondo S."/>
            <person name="Nolan M."/>
            <person name="Ohm R."/>
            <person name="Pangilinan J."/>
            <person name="Park H.-J."/>
            <person name="Ramirez L."/>
            <person name="Alfaro M."/>
            <person name="Sun H."/>
            <person name="Tritt A."/>
            <person name="Yoshinaga Y."/>
            <person name="Zwiers L.-H."/>
            <person name="Turgeon B."/>
            <person name="Goodwin S."/>
            <person name="Spatafora J."/>
            <person name="Crous P."/>
            <person name="Grigoriev I."/>
        </authorList>
    </citation>
    <scope>NUCLEOTIDE SEQUENCE</scope>
    <source>
        <strain evidence="18">CBS 119925</strain>
    </source>
</reference>
<keyword evidence="19" id="KW-1185">Reference proteome</keyword>
<evidence type="ECO:0000256" key="13">
    <source>
        <dbReference type="SAM" id="Coils"/>
    </source>
</evidence>
<feature type="region of interest" description="Disordered" evidence="14">
    <location>
        <begin position="556"/>
        <end position="580"/>
    </location>
</feature>
<dbReference type="InterPro" id="IPR013083">
    <property type="entry name" value="Znf_RING/FYVE/PHD"/>
</dbReference>
<dbReference type="CDD" id="cd16618">
    <property type="entry name" value="mRING-HC-C4C4_CNOT4"/>
    <property type="match status" value="1"/>
</dbReference>
<evidence type="ECO:0000256" key="11">
    <source>
        <dbReference type="PROSITE-ProRule" id="PRU00176"/>
    </source>
</evidence>
<feature type="zinc finger region" description="C3H1-type" evidence="12">
    <location>
        <begin position="207"/>
        <end position="233"/>
    </location>
</feature>
<dbReference type="Proteomes" id="UP000799440">
    <property type="component" value="Unassembled WGS sequence"/>
</dbReference>
<dbReference type="InterPro" id="IPR012677">
    <property type="entry name" value="Nucleotide-bd_a/b_plait_sf"/>
</dbReference>
<dbReference type="GO" id="GO:0010557">
    <property type="term" value="P:positive regulation of macromolecule biosynthetic process"/>
    <property type="evidence" value="ECO:0007669"/>
    <property type="project" value="UniProtKB-ARBA"/>
</dbReference>
<dbReference type="Pfam" id="PF14570">
    <property type="entry name" value="zf-RING_4"/>
    <property type="match status" value="1"/>
</dbReference>
<keyword evidence="3 12" id="KW-0479">Metal-binding</keyword>
<evidence type="ECO:0000259" key="15">
    <source>
        <dbReference type="PROSITE" id="PS50089"/>
    </source>
</evidence>
<sequence>MSRTQQDQFVDDEEEDCCPLCVEEFDLSDKGFRPCPCGYQICQFCWNNIKTNMNGLCPACRRPYDDNAIEFKEPTAEELAKHKQQAAQKAKKNLALRQKEAQKAEADSLSRKHLAGLRVRQKNLVYVTGLTPKIQEDKLHELLRGKDYFGQYGEIIKIVVSKAREDSQQQQSVGVYVTFARKEDAEACIAAVNGSHNGDRILRAQHGTTKYCSAYLRGERCNNRNCMFLHEPGEDNDSFTRQDLSIMNSIQTQQPNQTAANAAPPPHRGPAIAAAAPPMTSRQDVNDHHSPTGDPPGLPATASWGSKAAQERRASRSTIASNSSPMPANAVPAQVQKLVKNEEASRKKEKEKEKEKAKEKEREREKEKEKEKPKTKSKGKAAPSTQPPIEHRPRKPCVPGFDDLVKVLSSPDFKFIFSMASLSAEDAKAIKDFPGLLEPDGGAKRRAAREREVELRAQREAELKAPTSTTEVGESNEATAGGSLQLGGEPEERHDVASLRSGRGAIAPPGQNPLGGEQFAQNSPLTGNFGAFGLNSRSLTPQQQQQLLLLRGDSQLSNAQAGQSQQGPHTQARNAPGHARHASRFSFANDSSAAASVQPVASQKMMNQQSSMMPKNIGQYGQISQHQPLTSQFYTSGVQGPPPGLKTTGTPPVGGGGIFGQGHGFATGAGYGMNATGRNNNDAMYQELLRSRNMEGGARIADAGKRESMFPSFLNQHPSTSTPAQTPGLLTFPYGASPGAYQESGSQKSKKKGKKHRHANTSSSGGGGVVDVQDPSMLQARLHQGGLVGQGLYAGQGQGGFSSLYANNSYSGGAGRW</sequence>
<evidence type="ECO:0000256" key="7">
    <source>
        <dbReference type="ARBA" id="ARBA00023015"/>
    </source>
</evidence>
<dbReference type="AlphaFoldDB" id="A0A6A6VGU7"/>
<evidence type="ECO:0000256" key="14">
    <source>
        <dbReference type="SAM" id="MobiDB-lite"/>
    </source>
</evidence>
<dbReference type="EMBL" id="MU006565">
    <property type="protein sequence ID" value="KAF2749838.1"/>
    <property type="molecule type" value="Genomic_DNA"/>
</dbReference>
<name>A0A6A6VGU7_9PLEO</name>
<protein>
    <submittedName>
        <fullName evidence="18">Uncharacterized protein</fullName>
    </submittedName>
</protein>
<dbReference type="GO" id="GO:0016567">
    <property type="term" value="P:protein ubiquitination"/>
    <property type="evidence" value="ECO:0007669"/>
    <property type="project" value="TreeGrafter"/>
</dbReference>
<dbReference type="GO" id="GO:0005634">
    <property type="term" value="C:nucleus"/>
    <property type="evidence" value="ECO:0007669"/>
    <property type="project" value="UniProtKB-SubCell"/>
</dbReference>
<evidence type="ECO:0000256" key="1">
    <source>
        <dbReference type="ARBA" id="ARBA00004123"/>
    </source>
</evidence>
<dbReference type="PROSITE" id="PS50102">
    <property type="entry name" value="RRM"/>
    <property type="match status" value="1"/>
</dbReference>
<feature type="compositionally biased region" description="Basic residues" evidence="14">
    <location>
        <begin position="748"/>
        <end position="759"/>
    </location>
</feature>
<keyword evidence="6 11" id="KW-0694">RNA-binding</keyword>
<dbReference type="GO" id="GO:0051254">
    <property type="term" value="P:positive regulation of RNA metabolic process"/>
    <property type="evidence" value="ECO:0007669"/>
    <property type="project" value="UniProtKB-ARBA"/>
</dbReference>
<dbReference type="InterPro" id="IPR039780">
    <property type="entry name" value="Mot2"/>
</dbReference>
<dbReference type="SMART" id="SM00360">
    <property type="entry name" value="RRM"/>
    <property type="match status" value="1"/>
</dbReference>
<feature type="compositionally biased region" description="Low complexity" evidence="14">
    <location>
        <begin position="253"/>
        <end position="262"/>
    </location>
</feature>
<evidence type="ECO:0000256" key="3">
    <source>
        <dbReference type="ARBA" id="ARBA00022723"/>
    </source>
</evidence>
<dbReference type="FunFam" id="3.30.70.330:FF:000257">
    <property type="entry name" value="CCR4-NOT core complex subunit Not4"/>
    <property type="match status" value="1"/>
</dbReference>
<evidence type="ECO:0000259" key="17">
    <source>
        <dbReference type="PROSITE" id="PS50103"/>
    </source>
</evidence>
<feature type="domain" description="RING-type" evidence="15">
    <location>
        <begin position="18"/>
        <end position="61"/>
    </location>
</feature>
<feature type="region of interest" description="Disordered" evidence="14">
    <location>
        <begin position="437"/>
        <end position="524"/>
    </location>
</feature>
<feature type="compositionally biased region" description="Polar residues" evidence="14">
    <location>
        <begin position="556"/>
        <end position="573"/>
    </location>
</feature>
<proteinExistence type="predicted"/>
<evidence type="ECO:0000259" key="16">
    <source>
        <dbReference type="PROSITE" id="PS50102"/>
    </source>
</evidence>
<evidence type="ECO:0000313" key="19">
    <source>
        <dbReference type="Proteomes" id="UP000799440"/>
    </source>
</evidence>
<dbReference type="CDD" id="cd12438">
    <property type="entry name" value="RRM_CNOT4"/>
    <property type="match status" value="1"/>
</dbReference>
<dbReference type="InterPro" id="IPR034261">
    <property type="entry name" value="CNOT4_RRM"/>
</dbReference>
<keyword evidence="4 12" id="KW-0863">Zinc-finger</keyword>
<dbReference type="FunFam" id="3.30.40.10:FF:000006">
    <property type="entry name" value="CCR4-NOT transcription complex subunit 4"/>
    <property type="match status" value="1"/>
</dbReference>
<dbReference type="Gene3D" id="3.30.40.10">
    <property type="entry name" value="Zinc/RING finger domain, C3HC4 (zinc finger)"/>
    <property type="match status" value="1"/>
</dbReference>
<dbReference type="Pfam" id="PF00076">
    <property type="entry name" value="RRM_1"/>
    <property type="match status" value="1"/>
</dbReference>
<evidence type="ECO:0000256" key="5">
    <source>
        <dbReference type="ARBA" id="ARBA00022833"/>
    </source>
</evidence>
<dbReference type="PROSITE" id="PS50103">
    <property type="entry name" value="ZF_C3H1"/>
    <property type="match status" value="1"/>
</dbReference>
<feature type="region of interest" description="Disordered" evidence="14">
    <location>
        <begin position="732"/>
        <end position="772"/>
    </location>
</feature>
<gene>
    <name evidence="18" type="ORF">M011DRAFT_511873</name>
</gene>
<feature type="compositionally biased region" description="Polar residues" evidence="14">
    <location>
        <begin position="316"/>
        <end position="326"/>
    </location>
</feature>
<dbReference type="GO" id="GO:0061630">
    <property type="term" value="F:ubiquitin protein ligase activity"/>
    <property type="evidence" value="ECO:0007669"/>
    <property type="project" value="UniProtKB-ARBA"/>
</dbReference>
<dbReference type="InterPro" id="IPR001841">
    <property type="entry name" value="Znf_RING"/>
</dbReference>
<dbReference type="SUPFAM" id="SSF57850">
    <property type="entry name" value="RING/U-box"/>
    <property type="match status" value="1"/>
</dbReference>
<dbReference type="GO" id="GO:0003723">
    <property type="term" value="F:RNA binding"/>
    <property type="evidence" value="ECO:0007669"/>
    <property type="project" value="UniProtKB-UniRule"/>
</dbReference>
<feature type="domain" description="C3H1-type" evidence="17">
    <location>
        <begin position="207"/>
        <end position="233"/>
    </location>
</feature>
<evidence type="ECO:0000256" key="10">
    <source>
        <dbReference type="ARBA" id="ARBA00023242"/>
    </source>
</evidence>
<evidence type="ECO:0000256" key="8">
    <source>
        <dbReference type="ARBA" id="ARBA00023054"/>
    </source>
</evidence>
<evidence type="ECO:0000256" key="12">
    <source>
        <dbReference type="PROSITE-ProRule" id="PRU00723"/>
    </source>
</evidence>
<dbReference type="InterPro" id="IPR000571">
    <property type="entry name" value="Znf_CCCH"/>
</dbReference>
<feature type="compositionally biased region" description="Basic and acidic residues" evidence="14">
    <location>
        <begin position="449"/>
        <end position="463"/>
    </location>
</feature>
<feature type="domain" description="RRM" evidence="16">
    <location>
        <begin position="123"/>
        <end position="209"/>
    </location>
</feature>
<keyword evidence="9" id="KW-0804">Transcription</keyword>
<feature type="compositionally biased region" description="Polar residues" evidence="14">
    <location>
        <begin position="466"/>
        <end position="478"/>
    </location>
</feature>
<evidence type="ECO:0000256" key="4">
    <source>
        <dbReference type="ARBA" id="ARBA00022771"/>
    </source>
</evidence>
<dbReference type="InterPro" id="IPR039515">
    <property type="entry name" value="NOT4_mRING-HC-C4C4"/>
</dbReference>
<dbReference type="PROSITE" id="PS50089">
    <property type="entry name" value="ZF_RING_2"/>
    <property type="match status" value="1"/>
</dbReference>
<dbReference type="GO" id="GO:0008270">
    <property type="term" value="F:zinc ion binding"/>
    <property type="evidence" value="ECO:0007669"/>
    <property type="project" value="UniProtKB-KW"/>
</dbReference>
<keyword evidence="5 12" id="KW-0862">Zinc</keyword>
<comment type="subcellular location">
    <subcellularLocation>
        <location evidence="1">Nucleus</location>
    </subcellularLocation>
</comment>